<feature type="coiled-coil region" evidence="1">
    <location>
        <begin position="220"/>
        <end position="393"/>
    </location>
</feature>
<proteinExistence type="predicted"/>
<dbReference type="AlphaFoldDB" id="A0A7C2FDW0"/>
<dbReference type="EMBL" id="DSJT01000004">
    <property type="protein sequence ID" value="HEF86901.1"/>
    <property type="molecule type" value="Genomic_DNA"/>
</dbReference>
<keyword evidence="1" id="KW-0175">Coiled coil</keyword>
<evidence type="ECO:0000256" key="1">
    <source>
        <dbReference type="SAM" id="Coils"/>
    </source>
</evidence>
<protein>
    <submittedName>
        <fullName evidence="2">Uncharacterized protein</fullName>
    </submittedName>
</protein>
<organism evidence="2">
    <name type="scientific">Thermosphaera aggregans</name>
    <dbReference type="NCBI Taxonomy" id="54254"/>
    <lineage>
        <taxon>Archaea</taxon>
        <taxon>Thermoproteota</taxon>
        <taxon>Thermoprotei</taxon>
        <taxon>Desulfurococcales</taxon>
        <taxon>Desulfurococcaceae</taxon>
        <taxon>Thermosphaera</taxon>
    </lineage>
</organism>
<dbReference type="SUPFAM" id="SSF58113">
    <property type="entry name" value="Apolipoprotein A-I"/>
    <property type="match status" value="1"/>
</dbReference>
<gene>
    <name evidence="2" type="ORF">ENP55_01055</name>
</gene>
<comment type="caution">
    <text evidence="2">The sequence shown here is derived from an EMBL/GenBank/DDBJ whole genome shotgun (WGS) entry which is preliminary data.</text>
</comment>
<evidence type="ECO:0000313" key="2">
    <source>
        <dbReference type="EMBL" id="HEF86901.1"/>
    </source>
</evidence>
<name>A0A7C2FDW0_9CREN</name>
<reference evidence="2" key="1">
    <citation type="journal article" date="2020" name="mSystems">
        <title>Genome- and Community-Level Interaction Insights into Carbon Utilization and Element Cycling Functions of Hydrothermarchaeota in Hydrothermal Sediment.</title>
        <authorList>
            <person name="Zhou Z."/>
            <person name="Liu Y."/>
            <person name="Xu W."/>
            <person name="Pan J."/>
            <person name="Luo Z.H."/>
            <person name="Li M."/>
        </authorList>
    </citation>
    <scope>NUCLEOTIDE SEQUENCE [LARGE SCALE GENOMIC DNA]</scope>
    <source>
        <strain evidence="2">SpSt-23</strain>
    </source>
</reference>
<accession>A0A7C2FDW0</accession>
<sequence>MSSNGNVFPKKYLPFILKHTGEAYQKLGDDEVVGFALYYSEKLRRKPGLLRRKGERIRAVVLAFYPLLVKPTSKGMAVLIDSLRSNRVTIQYNVVDKNLLDSALRELSAMSGKGFLDGLVKLSRLVQDVASARSGVRKETVEFDNVVSDPGLLQGLKPLIGMDTTYNIPFIEIPFSTVDHEEVARRISKAVSEVDELIYYVNNLTEKIRDLLDEWKKEITKEYEGKLRMMDEKIEETKQAVAKAIEELKRKRDGELSTVRERYLPNIEAIEKRIVETRENVGRLEEELEKAKAYGKDTSDLKRRLNDQKKTLKNLEKELESAKASYDSEVKRIEKKYNELVEAENNKVKSIISEREAIQKELETLIQEASKRFDAIRSSLQEYVEELAKVEKRVEELSIPAPSSGGEIRLIPLVYTSYVSEGTERSSITTIVVLEPGGMLGPRFTHYIHEGIANYFSWVKQVLDKEEMKPEISAKNLLAKTTPERIEVCLTRLSEIGLFSREDASKMARSLEEQMKMIG</sequence>
<dbReference type="Gene3D" id="1.20.120.20">
    <property type="entry name" value="Apolipoprotein"/>
    <property type="match status" value="1"/>
</dbReference>